<evidence type="ECO:0000313" key="8">
    <source>
        <dbReference type="Proteomes" id="UP001465976"/>
    </source>
</evidence>
<dbReference type="EMBL" id="JBAHYK010001415">
    <property type="protein sequence ID" value="KAL0568097.1"/>
    <property type="molecule type" value="Genomic_DNA"/>
</dbReference>
<keyword evidence="4" id="KW-0274">FAD</keyword>
<evidence type="ECO:0000256" key="1">
    <source>
        <dbReference type="ARBA" id="ARBA00001974"/>
    </source>
</evidence>
<dbReference type="Pfam" id="PF00732">
    <property type="entry name" value="GMC_oxred_N"/>
    <property type="match status" value="1"/>
</dbReference>
<name>A0ABR3EZ64_9AGAR</name>
<feature type="transmembrane region" description="Helical" evidence="5">
    <location>
        <begin position="76"/>
        <end position="99"/>
    </location>
</feature>
<proteinExistence type="inferred from homology"/>
<keyword evidence="5" id="KW-0812">Transmembrane</keyword>
<dbReference type="SUPFAM" id="SSF103473">
    <property type="entry name" value="MFS general substrate transporter"/>
    <property type="match status" value="1"/>
</dbReference>
<dbReference type="PANTHER" id="PTHR11552:SF147">
    <property type="entry name" value="CHOLINE DEHYDROGENASE, MITOCHONDRIAL"/>
    <property type="match status" value="1"/>
</dbReference>
<dbReference type="Gene3D" id="3.50.50.60">
    <property type="entry name" value="FAD/NAD(P)-binding domain"/>
    <property type="match status" value="1"/>
</dbReference>
<dbReference type="InterPro" id="IPR007867">
    <property type="entry name" value="GMC_OxRtase_C"/>
</dbReference>
<evidence type="ECO:0000256" key="2">
    <source>
        <dbReference type="ARBA" id="ARBA00010790"/>
    </source>
</evidence>
<comment type="similarity">
    <text evidence="2">Belongs to the GMC oxidoreductase family.</text>
</comment>
<keyword evidence="8" id="KW-1185">Reference proteome</keyword>
<comment type="caution">
    <text evidence="7">The sequence shown here is derived from an EMBL/GenBank/DDBJ whole genome shotgun (WGS) entry which is preliminary data.</text>
</comment>
<dbReference type="InterPro" id="IPR036188">
    <property type="entry name" value="FAD/NAD-bd_sf"/>
</dbReference>
<dbReference type="Pfam" id="PF05199">
    <property type="entry name" value="GMC_oxred_C"/>
    <property type="match status" value="1"/>
</dbReference>
<dbReference type="SUPFAM" id="SSF54373">
    <property type="entry name" value="FAD-linked reductases, C-terminal domain"/>
    <property type="match status" value="1"/>
</dbReference>
<feature type="transmembrane region" description="Helical" evidence="5">
    <location>
        <begin position="208"/>
        <end position="228"/>
    </location>
</feature>
<keyword evidence="3" id="KW-0285">Flavoprotein</keyword>
<feature type="transmembrane region" description="Helical" evidence="5">
    <location>
        <begin position="35"/>
        <end position="55"/>
    </location>
</feature>
<accession>A0ABR3EZ64</accession>
<sequence length="869" mass="93212">MGIAVAGSSLGALAFPIMLNNLIHGHLGFANGVRASAGLVGGSFLIGVLLMRTRLPPKSKGGLSLLAAAKKFSKDIVYLFAVLAVVFFVQGVFFSVFYIQLLSDTLGLNPVFGFYSVSILSFSSLVGRVLAGAAANTFGVFNVTIFCTLSGTGVMFSLFGVKNLAGVTIFAILYGFFSGACPADISLLGPVFASLAGDVSEVGFRIGIAYLFAGLGSLIGTPITGALLSRQFIWWRPIVYNSIMCVAGTTCFFICRSIIVSRKGTLVYGRLFTDPKGLQSEYDFVIVGAGTAGNVIAARLSENPEFRVCVIEAGGNDEGNTAILIPFTAPGNIKNASLIWNFTTVPQKGLDDRVLSLERGRVLGGSSSLRESCSTISVSSLIDFVSDLDFMTWTRGSRDDFNRIADVTGDPGWSWNALLPYILKAENFTAPADHHNTSGEFDPRFHGHNGPLLITLPGFPSDVDPRILGITESDPSHFPYNLDMNDGDPLGIGWVQSNTGLGQRSSSATAYLHPALNRPNLDVLIGWQVTRLIANGRDQDGRPDLRSVELAESSAGPRSVIHASKEVVLAAGAINTPQILLLSGVGEKEKLTALGLEHHVHSAGVGKNFQDHPLLGVQWFANSTTTLDNLIRNVTLVDQLIEQWSENRTGPLVDVGSNLIGWSRLPHDSPILKRYGDPSAGVTAAHIELYPFNGFFSFATPAPTEDFFFSMVTIIASPASRGTVTLASSDPFHFPAIDPAYLTHPQDVAIAVEGIRLAQRFTSQPSWSQYLLGLFGPSEISSADDPLIEYARKEITTLWHPCCTAKMGNKTDKNAVVDAHLMLKGAAGVRIVDASVFPYIPAAHLQAPIYAIAERASDLIKFSWKVGHH</sequence>
<organism evidence="7 8">
    <name type="scientific">Marasmius crinis-equi</name>
    <dbReference type="NCBI Taxonomy" id="585013"/>
    <lineage>
        <taxon>Eukaryota</taxon>
        <taxon>Fungi</taxon>
        <taxon>Dikarya</taxon>
        <taxon>Basidiomycota</taxon>
        <taxon>Agaricomycotina</taxon>
        <taxon>Agaricomycetes</taxon>
        <taxon>Agaricomycetidae</taxon>
        <taxon>Agaricales</taxon>
        <taxon>Marasmiineae</taxon>
        <taxon>Marasmiaceae</taxon>
        <taxon>Marasmius</taxon>
    </lineage>
</organism>
<evidence type="ECO:0000256" key="3">
    <source>
        <dbReference type="ARBA" id="ARBA00022630"/>
    </source>
</evidence>
<keyword evidence="5" id="KW-0472">Membrane</keyword>
<dbReference type="Gene3D" id="3.30.560.10">
    <property type="entry name" value="Glucose Oxidase, domain 3"/>
    <property type="match status" value="1"/>
</dbReference>
<dbReference type="SUPFAM" id="SSF51905">
    <property type="entry name" value="FAD/NAD(P)-binding domain"/>
    <property type="match status" value="1"/>
</dbReference>
<protein>
    <recommendedName>
        <fullName evidence="6">Glucose-methanol-choline oxidoreductase N-terminal domain-containing protein</fullName>
    </recommendedName>
</protein>
<dbReference type="InterPro" id="IPR036259">
    <property type="entry name" value="MFS_trans_sf"/>
</dbReference>
<evidence type="ECO:0000259" key="6">
    <source>
        <dbReference type="PROSITE" id="PS00624"/>
    </source>
</evidence>
<feature type="domain" description="Glucose-methanol-choline oxidoreductase N-terminal" evidence="6">
    <location>
        <begin position="572"/>
        <end position="586"/>
    </location>
</feature>
<dbReference type="InterPro" id="IPR000172">
    <property type="entry name" value="GMC_OxRdtase_N"/>
</dbReference>
<feature type="transmembrane region" description="Helical" evidence="5">
    <location>
        <begin position="234"/>
        <end position="255"/>
    </location>
</feature>
<dbReference type="InterPro" id="IPR012132">
    <property type="entry name" value="GMC_OxRdtase"/>
</dbReference>
<keyword evidence="5" id="KW-1133">Transmembrane helix</keyword>
<dbReference type="Gene3D" id="1.20.1250.20">
    <property type="entry name" value="MFS general substrate transporter like domains"/>
    <property type="match status" value="1"/>
</dbReference>
<dbReference type="Proteomes" id="UP001465976">
    <property type="component" value="Unassembled WGS sequence"/>
</dbReference>
<feature type="transmembrane region" description="Helical" evidence="5">
    <location>
        <begin position="138"/>
        <end position="159"/>
    </location>
</feature>
<feature type="transmembrane region" description="Helical" evidence="5">
    <location>
        <begin position="171"/>
        <end position="196"/>
    </location>
</feature>
<reference evidence="7 8" key="1">
    <citation type="submission" date="2024-02" db="EMBL/GenBank/DDBJ databases">
        <title>A draft genome for the cacao thread blight pathogen Marasmius crinis-equi.</title>
        <authorList>
            <person name="Cohen S.P."/>
            <person name="Baruah I.K."/>
            <person name="Amoako-Attah I."/>
            <person name="Bukari Y."/>
            <person name="Meinhardt L.W."/>
            <person name="Bailey B.A."/>
        </authorList>
    </citation>
    <scope>NUCLEOTIDE SEQUENCE [LARGE SCALE GENOMIC DNA]</scope>
    <source>
        <strain evidence="7 8">GH-76</strain>
    </source>
</reference>
<evidence type="ECO:0000256" key="4">
    <source>
        <dbReference type="ARBA" id="ARBA00022827"/>
    </source>
</evidence>
<feature type="transmembrane region" description="Helical" evidence="5">
    <location>
        <begin position="111"/>
        <end position="131"/>
    </location>
</feature>
<comment type="cofactor">
    <cofactor evidence="1">
        <name>FAD</name>
        <dbReference type="ChEBI" id="CHEBI:57692"/>
    </cofactor>
</comment>
<gene>
    <name evidence="7" type="ORF">V5O48_013897</name>
</gene>
<evidence type="ECO:0000313" key="7">
    <source>
        <dbReference type="EMBL" id="KAL0568097.1"/>
    </source>
</evidence>
<evidence type="ECO:0000256" key="5">
    <source>
        <dbReference type="SAM" id="Phobius"/>
    </source>
</evidence>
<dbReference type="PANTHER" id="PTHR11552">
    <property type="entry name" value="GLUCOSE-METHANOL-CHOLINE GMC OXIDOREDUCTASE"/>
    <property type="match status" value="1"/>
</dbReference>
<dbReference type="PROSITE" id="PS00624">
    <property type="entry name" value="GMC_OXRED_2"/>
    <property type="match status" value="1"/>
</dbReference>